<dbReference type="InterPro" id="IPR000215">
    <property type="entry name" value="Serpin_fam"/>
</dbReference>
<gene>
    <name evidence="7" type="ORF">BDFB_011230</name>
</gene>
<dbReference type="GO" id="GO:0004867">
    <property type="term" value="F:serine-type endopeptidase inhibitor activity"/>
    <property type="evidence" value="ECO:0007669"/>
    <property type="project" value="UniProtKB-KW"/>
</dbReference>
<dbReference type="Gene3D" id="2.30.39.10">
    <property type="entry name" value="Alpha-1-antitrypsin, domain 1"/>
    <property type="match status" value="1"/>
</dbReference>
<keyword evidence="5" id="KW-0732">Signal</keyword>
<dbReference type="EMBL" id="QDEB01076698">
    <property type="protein sequence ID" value="RZC34789.1"/>
    <property type="molecule type" value="Genomic_DNA"/>
</dbReference>
<evidence type="ECO:0000256" key="5">
    <source>
        <dbReference type="SAM" id="SignalP"/>
    </source>
</evidence>
<keyword evidence="2" id="KW-0646">Protease inhibitor</keyword>
<dbReference type="Pfam" id="PF00079">
    <property type="entry name" value="Serpin"/>
    <property type="match status" value="1"/>
</dbReference>
<evidence type="ECO:0000313" key="7">
    <source>
        <dbReference type="EMBL" id="RZC34789.1"/>
    </source>
</evidence>
<protein>
    <submittedName>
        <fullName evidence="7">Serpin domain containing protein</fullName>
    </submittedName>
</protein>
<evidence type="ECO:0000256" key="1">
    <source>
        <dbReference type="ARBA" id="ARBA00009500"/>
    </source>
</evidence>
<dbReference type="OrthoDB" id="9518664at2759"/>
<evidence type="ECO:0000313" key="8">
    <source>
        <dbReference type="Proteomes" id="UP000292052"/>
    </source>
</evidence>
<keyword evidence="8" id="KW-1185">Reference proteome</keyword>
<comment type="caution">
    <text evidence="7">The sequence shown here is derived from an EMBL/GenBank/DDBJ whole genome shotgun (WGS) entry which is preliminary data.</text>
</comment>
<accession>A0A482VQW1</accession>
<feature type="domain" description="Serpin" evidence="6">
    <location>
        <begin position="33"/>
        <end position="390"/>
    </location>
</feature>
<dbReference type="GO" id="GO:0005615">
    <property type="term" value="C:extracellular space"/>
    <property type="evidence" value="ECO:0007669"/>
    <property type="project" value="InterPro"/>
</dbReference>
<comment type="similarity">
    <text evidence="1 4">Belongs to the serpin family.</text>
</comment>
<dbReference type="SUPFAM" id="SSF56574">
    <property type="entry name" value="Serpins"/>
    <property type="match status" value="1"/>
</dbReference>
<organism evidence="7 8">
    <name type="scientific">Asbolus verrucosus</name>
    <name type="common">Desert ironclad beetle</name>
    <dbReference type="NCBI Taxonomy" id="1661398"/>
    <lineage>
        <taxon>Eukaryota</taxon>
        <taxon>Metazoa</taxon>
        <taxon>Ecdysozoa</taxon>
        <taxon>Arthropoda</taxon>
        <taxon>Hexapoda</taxon>
        <taxon>Insecta</taxon>
        <taxon>Pterygota</taxon>
        <taxon>Neoptera</taxon>
        <taxon>Endopterygota</taxon>
        <taxon>Coleoptera</taxon>
        <taxon>Polyphaga</taxon>
        <taxon>Cucujiformia</taxon>
        <taxon>Tenebrionidae</taxon>
        <taxon>Pimeliinae</taxon>
        <taxon>Asbolus</taxon>
    </lineage>
</organism>
<dbReference type="InterPro" id="IPR042178">
    <property type="entry name" value="Serpin_sf_1"/>
</dbReference>
<feature type="chain" id="PRO_5019870209" evidence="5">
    <location>
        <begin position="17"/>
        <end position="391"/>
    </location>
</feature>
<dbReference type="CDD" id="cd19955">
    <property type="entry name" value="serpin48-like_insects"/>
    <property type="match status" value="1"/>
</dbReference>
<dbReference type="Proteomes" id="UP000292052">
    <property type="component" value="Unassembled WGS sequence"/>
</dbReference>
<dbReference type="PANTHER" id="PTHR11461:SF211">
    <property type="entry name" value="GH10112P-RELATED"/>
    <property type="match status" value="1"/>
</dbReference>
<reference evidence="7 8" key="1">
    <citation type="submission" date="2017-03" db="EMBL/GenBank/DDBJ databases">
        <title>Genome of the blue death feigning beetle - Asbolus verrucosus.</title>
        <authorList>
            <person name="Rider S.D."/>
        </authorList>
    </citation>
    <scope>NUCLEOTIDE SEQUENCE [LARGE SCALE GENOMIC DNA]</scope>
    <source>
        <strain evidence="7">Butters</strain>
        <tissue evidence="7">Head and leg muscle</tissue>
    </source>
</reference>
<dbReference type="SMART" id="SM00093">
    <property type="entry name" value="SERPIN"/>
    <property type="match status" value="1"/>
</dbReference>
<dbReference type="Gene3D" id="3.30.497.10">
    <property type="entry name" value="Antithrombin, subunit I, domain 2"/>
    <property type="match status" value="1"/>
</dbReference>
<evidence type="ECO:0000256" key="4">
    <source>
        <dbReference type="RuleBase" id="RU000411"/>
    </source>
</evidence>
<dbReference type="AlphaFoldDB" id="A0A482VQW1"/>
<keyword evidence="3" id="KW-0722">Serine protease inhibitor</keyword>
<dbReference type="PANTHER" id="PTHR11461">
    <property type="entry name" value="SERINE PROTEASE INHIBITOR, SERPIN"/>
    <property type="match status" value="1"/>
</dbReference>
<sequence length="391" mass="43387">MKTVVILLSCVSLIAADKANLRKFTSGNVAFAADIYKQVSAESNENFLVCPFSAETVLALVQSGAKGETRKELRTALHLSQSSEKIENVFRSLLPSLSGGKHYSLHAANKIYVKEGYAIKDDFKKTAADVYQSSVENINFSEKVQAAKTINDWVEKQTENRIHDLVPEDSLTEDTVVILINALYFKGAWSQPFRRYLTLKRDFYKSAGDVIQVDTMRNRDLHGYYESSELNATFLKLSFNKSKKVQMVIVLPNERNGLAALENQIDKVLTAPKFTSKDVNVALPKFTIESSIDFKKILKNAGVKKAFDHADFSGITGKSGQIYISDILQKTFISVDEGGVEAAAATAVHLHGKSLIDYFGGEKSFVADHPFLFYIKIKNIVVFTGRVTSPA</sequence>
<evidence type="ECO:0000256" key="2">
    <source>
        <dbReference type="ARBA" id="ARBA00022690"/>
    </source>
</evidence>
<dbReference type="InterPro" id="IPR023795">
    <property type="entry name" value="Serpin_CS"/>
</dbReference>
<dbReference type="InterPro" id="IPR042185">
    <property type="entry name" value="Serpin_sf_2"/>
</dbReference>
<name>A0A482VQW1_ASBVE</name>
<dbReference type="PROSITE" id="PS00284">
    <property type="entry name" value="SERPIN"/>
    <property type="match status" value="1"/>
</dbReference>
<evidence type="ECO:0000259" key="6">
    <source>
        <dbReference type="SMART" id="SM00093"/>
    </source>
</evidence>
<evidence type="ECO:0000256" key="3">
    <source>
        <dbReference type="ARBA" id="ARBA00022900"/>
    </source>
</evidence>
<feature type="signal peptide" evidence="5">
    <location>
        <begin position="1"/>
        <end position="16"/>
    </location>
</feature>
<dbReference type="InterPro" id="IPR023796">
    <property type="entry name" value="Serpin_dom"/>
</dbReference>
<dbReference type="InterPro" id="IPR036186">
    <property type="entry name" value="Serpin_sf"/>
</dbReference>
<proteinExistence type="inferred from homology"/>